<dbReference type="PROSITE" id="PS51221">
    <property type="entry name" value="TTL"/>
    <property type="match status" value="1"/>
</dbReference>
<proteinExistence type="predicted"/>
<dbReference type="EMBL" id="CAJPEV010001696">
    <property type="protein sequence ID" value="CAG0893917.1"/>
    <property type="molecule type" value="Genomic_DNA"/>
</dbReference>
<evidence type="ECO:0000256" key="1">
    <source>
        <dbReference type="SAM" id="MobiDB-lite"/>
    </source>
</evidence>
<keyword evidence="2" id="KW-0812">Transmembrane</keyword>
<keyword evidence="2" id="KW-0472">Membrane</keyword>
<dbReference type="PANTHER" id="PTHR47113:SF1">
    <property type="entry name" value="LD09343P"/>
    <property type="match status" value="1"/>
</dbReference>
<feature type="compositionally biased region" description="Basic residues" evidence="1">
    <location>
        <begin position="1"/>
        <end position="11"/>
    </location>
</feature>
<evidence type="ECO:0000313" key="4">
    <source>
        <dbReference type="Proteomes" id="UP000677054"/>
    </source>
</evidence>
<name>A0A7R8XE48_9CRUS</name>
<dbReference type="Pfam" id="PF03133">
    <property type="entry name" value="TTL"/>
    <property type="match status" value="1"/>
</dbReference>
<dbReference type="OrthoDB" id="202825at2759"/>
<dbReference type="PANTHER" id="PTHR47113">
    <property type="entry name" value="LD09343P"/>
    <property type="match status" value="1"/>
</dbReference>
<evidence type="ECO:0000256" key="2">
    <source>
        <dbReference type="SAM" id="Phobius"/>
    </source>
</evidence>
<dbReference type="InterPro" id="IPR004344">
    <property type="entry name" value="TTL/TTLL_fam"/>
</dbReference>
<reference evidence="3" key="1">
    <citation type="submission" date="2020-11" db="EMBL/GenBank/DDBJ databases">
        <authorList>
            <person name="Tran Van P."/>
        </authorList>
    </citation>
    <scope>NUCLEOTIDE SEQUENCE</scope>
</reference>
<gene>
    <name evidence="3" type="ORF">DSTB1V02_LOCUS7901</name>
</gene>
<dbReference type="AlphaFoldDB" id="A0A7R8XE48"/>
<dbReference type="SUPFAM" id="SSF56059">
    <property type="entry name" value="Glutathione synthetase ATP-binding domain-like"/>
    <property type="match status" value="1"/>
</dbReference>
<dbReference type="Gene3D" id="3.30.470.20">
    <property type="entry name" value="ATP-grasp fold, B domain"/>
    <property type="match status" value="1"/>
</dbReference>
<keyword evidence="2" id="KW-1133">Transmembrane helix</keyword>
<sequence length="533" mass="61492">MLGSTWRRKNSRPLLGDEEGDASGGAYPKGPRIQVCQIPSKLYQIATIVLFVGALLTALNIYELHKLQRQSLNSHQPKPSFGPEASHQKSPVVWIAGKKLETGYLKHVMAVFDRLGFSRGDPASHWDVLWSHDYPFRQFYDIMLNLRKDQRVNHFPGSGFITNKPNLATLSNQYIPKAFKIPDQREELLEYAKKNPSKEFVQKSSNHRGIQIKKVGDLNLDARDTFVQEYIDDPFLIDGHKFDIGIYVILTSVNPLRVYTFEEDALFRFCRDEYYPFDSNNVNKYVVRDDYLPIWEISAIEPYYTSKGFGMKQSFNAYMMSQKHDVDAIWWQIKEAIQTVIMAKEPAIIEAASRYPSFRNFFELMRFDFVLDKNLHVFLMEANMSPNLSSGHFPGNKLLYEQVIFNVLCLAGVARRVHTDSLLPQSDDEESMQVALKDIIAFHDACASSKCQGNCSISECSYCRQCLNVEDIEVLKTAYLEHHSRHGSRRLIPAPMHQDQAFKPLPLKGLLPRNKWMYEWFRGKCLEDATWCL</sequence>
<organism evidence="3">
    <name type="scientific">Darwinula stevensoni</name>
    <dbReference type="NCBI Taxonomy" id="69355"/>
    <lineage>
        <taxon>Eukaryota</taxon>
        <taxon>Metazoa</taxon>
        <taxon>Ecdysozoa</taxon>
        <taxon>Arthropoda</taxon>
        <taxon>Crustacea</taxon>
        <taxon>Oligostraca</taxon>
        <taxon>Ostracoda</taxon>
        <taxon>Podocopa</taxon>
        <taxon>Podocopida</taxon>
        <taxon>Darwinulocopina</taxon>
        <taxon>Darwinuloidea</taxon>
        <taxon>Darwinulidae</taxon>
        <taxon>Darwinula</taxon>
    </lineage>
</organism>
<evidence type="ECO:0000313" key="3">
    <source>
        <dbReference type="EMBL" id="CAD7248078.1"/>
    </source>
</evidence>
<protein>
    <submittedName>
        <fullName evidence="3">Uncharacterized protein</fullName>
    </submittedName>
</protein>
<dbReference type="Proteomes" id="UP000677054">
    <property type="component" value="Unassembled WGS sequence"/>
</dbReference>
<dbReference type="EMBL" id="LR901213">
    <property type="protein sequence ID" value="CAD7248078.1"/>
    <property type="molecule type" value="Genomic_DNA"/>
</dbReference>
<keyword evidence="4" id="KW-1185">Reference proteome</keyword>
<feature type="region of interest" description="Disordered" evidence="1">
    <location>
        <begin position="1"/>
        <end position="26"/>
    </location>
</feature>
<accession>A0A7R8XE48</accession>
<dbReference type="InterPro" id="IPR053317">
    <property type="entry name" value="Tubulin_polyglutamylase"/>
</dbReference>
<feature type="transmembrane region" description="Helical" evidence="2">
    <location>
        <begin position="42"/>
        <end position="62"/>
    </location>
</feature>